<keyword evidence="1" id="KW-0067">ATP-binding</keyword>
<protein>
    <recommendedName>
        <fullName evidence="2">ATP-grasp domain-containing protein</fullName>
    </recommendedName>
</protein>
<dbReference type="InterPro" id="IPR011761">
    <property type="entry name" value="ATP-grasp"/>
</dbReference>
<name>A0A2R5ERD8_9BACL</name>
<accession>A0A2R5ERD8</accession>
<dbReference type="AlphaFoldDB" id="A0A2R5ERD8"/>
<dbReference type="RefSeq" id="WP_108993927.1">
    <property type="nucleotide sequence ID" value="NZ_BDQX01000196.1"/>
</dbReference>
<reference evidence="3 4" key="1">
    <citation type="submission" date="2017-08" db="EMBL/GenBank/DDBJ databases">
        <title>Substantial Increase in Enzyme Production by Combined Drug-Resistance Mutations in Paenibacillus agaridevorans.</title>
        <authorList>
            <person name="Tanaka Y."/>
            <person name="Funane K."/>
            <person name="Hosaka T."/>
            <person name="Shiwa Y."/>
            <person name="Fujita N."/>
            <person name="Miyazaki T."/>
            <person name="Yoshikawa H."/>
            <person name="Murakami K."/>
            <person name="Kasahara K."/>
            <person name="Inaoka T."/>
            <person name="Hiraga Y."/>
            <person name="Ochi K."/>
        </authorList>
    </citation>
    <scope>NUCLEOTIDE SEQUENCE [LARGE SCALE GENOMIC DNA]</scope>
    <source>
        <strain evidence="3 4">T-3040</strain>
    </source>
</reference>
<dbReference type="SUPFAM" id="SSF56059">
    <property type="entry name" value="Glutathione synthetase ATP-binding domain-like"/>
    <property type="match status" value="1"/>
</dbReference>
<sequence>MNNNDFLPIILGSDENAYGNVRLIHEAYGIKPLLLCSRLLIPTMNSKLFDLVRIDDFDRDDVFPGALLSVLEGQASKGRKLIVIPCSDYYAGMLSRHYDKFKGLIANRFISHELLDTLDTKDKFYKLCEQYGLDYPKTIVCEPHEREKALEHMDFQFPIIVKPENSNAYDYLHSQFEGKKKVFFFKSKDEYFTMVRSMNKSAYMGKLIIQEFIPGEDSSMRVINSFSNNDGVVKMMCLGQPVLEEYAPKTLGNYAAIISRSDMAIYRKIKEFLENIGYVGYSNIDMKYDSRTGKYMLFEINPRLGRSSFFVRAAGLNMITAMIDQVVYGKNTDCVYGNGTGLWTNVPRTVLRKYVTEPALAAEIKGLYKEKKVLYSIWYKKDLNLKRIIRISRYYYSHVKNFKHYYFDKKQANAVSDKQRLHS</sequence>
<keyword evidence="4" id="KW-1185">Reference proteome</keyword>
<dbReference type="PROSITE" id="PS50975">
    <property type="entry name" value="ATP_GRASP"/>
    <property type="match status" value="1"/>
</dbReference>
<dbReference type="Proteomes" id="UP000245202">
    <property type="component" value="Unassembled WGS sequence"/>
</dbReference>
<dbReference type="GO" id="GO:0046872">
    <property type="term" value="F:metal ion binding"/>
    <property type="evidence" value="ECO:0007669"/>
    <property type="project" value="InterPro"/>
</dbReference>
<dbReference type="EMBL" id="BDQX01000196">
    <property type="protein sequence ID" value="GBG09127.1"/>
    <property type="molecule type" value="Genomic_DNA"/>
</dbReference>
<dbReference type="Pfam" id="PF02655">
    <property type="entry name" value="ATP-grasp_3"/>
    <property type="match status" value="1"/>
</dbReference>
<keyword evidence="1" id="KW-0547">Nucleotide-binding</keyword>
<dbReference type="GO" id="GO:0005524">
    <property type="term" value="F:ATP binding"/>
    <property type="evidence" value="ECO:0007669"/>
    <property type="project" value="UniProtKB-UniRule"/>
</dbReference>
<evidence type="ECO:0000259" key="2">
    <source>
        <dbReference type="PROSITE" id="PS50975"/>
    </source>
</evidence>
<proteinExistence type="predicted"/>
<dbReference type="InterPro" id="IPR003806">
    <property type="entry name" value="ATP-grasp_PylC-type"/>
</dbReference>
<dbReference type="Gene3D" id="3.30.470.20">
    <property type="entry name" value="ATP-grasp fold, B domain"/>
    <property type="match status" value="1"/>
</dbReference>
<evidence type="ECO:0000256" key="1">
    <source>
        <dbReference type="PROSITE-ProRule" id="PRU00409"/>
    </source>
</evidence>
<evidence type="ECO:0000313" key="4">
    <source>
        <dbReference type="Proteomes" id="UP000245202"/>
    </source>
</evidence>
<comment type="caution">
    <text evidence="3">The sequence shown here is derived from an EMBL/GenBank/DDBJ whole genome shotgun (WGS) entry which is preliminary data.</text>
</comment>
<gene>
    <name evidence="3" type="ORF">PAT3040_03759</name>
</gene>
<feature type="domain" description="ATP-grasp" evidence="2">
    <location>
        <begin position="125"/>
        <end position="327"/>
    </location>
</feature>
<organism evidence="3 4">
    <name type="scientific">Paenibacillus agaridevorans</name>
    <dbReference type="NCBI Taxonomy" id="171404"/>
    <lineage>
        <taxon>Bacteria</taxon>
        <taxon>Bacillati</taxon>
        <taxon>Bacillota</taxon>
        <taxon>Bacilli</taxon>
        <taxon>Bacillales</taxon>
        <taxon>Paenibacillaceae</taxon>
        <taxon>Paenibacillus</taxon>
    </lineage>
</organism>
<evidence type="ECO:0000313" key="3">
    <source>
        <dbReference type="EMBL" id="GBG09127.1"/>
    </source>
</evidence>